<dbReference type="InterPro" id="IPR001387">
    <property type="entry name" value="Cro/C1-type_HTH"/>
</dbReference>
<name>A0A941EB39_9ACTN</name>
<dbReference type="GO" id="GO:0003677">
    <property type="term" value="F:DNA binding"/>
    <property type="evidence" value="ECO:0007669"/>
    <property type="project" value="InterPro"/>
</dbReference>
<dbReference type="Pfam" id="PF17765">
    <property type="entry name" value="MLTR_LBD"/>
    <property type="match status" value="1"/>
</dbReference>
<keyword evidence="4" id="KW-1185">Reference proteome</keyword>
<proteinExistence type="predicted"/>
<protein>
    <submittedName>
        <fullName evidence="3">Helix-turn-helix domain-containing protein</fullName>
    </submittedName>
</protein>
<dbReference type="Pfam" id="PF13560">
    <property type="entry name" value="HTH_31"/>
    <property type="match status" value="1"/>
</dbReference>
<dbReference type="Proteomes" id="UP000676325">
    <property type="component" value="Unassembled WGS sequence"/>
</dbReference>
<organism evidence="3 4">
    <name type="scientific">Actinospica acidithermotolerans</name>
    <dbReference type="NCBI Taxonomy" id="2828514"/>
    <lineage>
        <taxon>Bacteria</taxon>
        <taxon>Bacillati</taxon>
        <taxon>Actinomycetota</taxon>
        <taxon>Actinomycetes</taxon>
        <taxon>Catenulisporales</taxon>
        <taxon>Actinospicaceae</taxon>
        <taxon>Actinospica</taxon>
    </lineage>
</organism>
<dbReference type="PANTHER" id="PTHR35010">
    <property type="entry name" value="BLL4672 PROTEIN-RELATED"/>
    <property type="match status" value="1"/>
</dbReference>
<dbReference type="InterPro" id="IPR041413">
    <property type="entry name" value="MLTR_LBD"/>
</dbReference>
<evidence type="ECO:0000256" key="1">
    <source>
        <dbReference type="SAM" id="MobiDB-lite"/>
    </source>
</evidence>
<evidence type="ECO:0000313" key="4">
    <source>
        <dbReference type="Proteomes" id="UP000676325"/>
    </source>
</evidence>
<dbReference type="Gene3D" id="1.10.260.40">
    <property type="entry name" value="lambda repressor-like DNA-binding domains"/>
    <property type="match status" value="1"/>
</dbReference>
<accession>A0A941EB39</accession>
<dbReference type="CDD" id="cd00093">
    <property type="entry name" value="HTH_XRE"/>
    <property type="match status" value="1"/>
</dbReference>
<dbReference type="AlphaFoldDB" id="A0A941EB39"/>
<gene>
    <name evidence="3" type="ORF">KDK95_16850</name>
</gene>
<dbReference type="SUPFAM" id="SSF47413">
    <property type="entry name" value="lambda repressor-like DNA-binding domains"/>
    <property type="match status" value="1"/>
</dbReference>
<reference evidence="3" key="1">
    <citation type="submission" date="2021-04" db="EMBL/GenBank/DDBJ databases">
        <title>Genome based classification of Actinospica acidithermotolerans sp. nov., an actinobacterium isolated from an Indonesian hot spring.</title>
        <authorList>
            <person name="Kusuma A.B."/>
            <person name="Putra K.E."/>
            <person name="Nafisah S."/>
            <person name="Loh J."/>
            <person name="Nouioui I."/>
            <person name="Goodfellow M."/>
        </authorList>
    </citation>
    <scope>NUCLEOTIDE SEQUENCE</scope>
    <source>
        <strain evidence="3">MGRD01-02</strain>
    </source>
</reference>
<dbReference type="InterPro" id="IPR010982">
    <property type="entry name" value="Lambda_DNA-bd_dom_sf"/>
</dbReference>
<feature type="region of interest" description="Disordered" evidence="1">
    <location>
        <begin position="25"/>
        <end position="44"/>
    </location>
</feature>
<comment type="caution">
    <text evidence="3">The sequence shown here is derived from an EMBL/GenBank/DDBJ whole genome shotgun (WGS) entry which is preliminary data.</text>
</comment>
<dbReference type="PANTHER" id="PTHR35010:SF2">
    <property type="entry name" value="BLL4672 PROTEIN"/>
    <property type="match status" value="1"/>
</dbReference>
<sequence>MTDLAATKNAARRTELADFLRSRRERISPEQAGLPPVPPRRRTPGLRREEVAQLAGVGVTWYTWLEQGRQINASTQVLDAIARTLQLDAAEHRHLYTLAKVPELRAPEAEDCCLPAEIRPILDGMGHIATVVNERFDMVATNRRFDVLFPSVLAQAKQNHNVFWCMFNLPECCHPFVNRHETIPQMVALLRAAYARHVGEPSWEKLIRDLIAYSEVFAECWSRNEVAAFGRQLRVYYQPAVGLLRFVSTSFGIHGTNGLRMQVMTPADESTALAHARLMAGDVEEPAVLPCGHTWRDWVSMREEKAPLG</sequence>
<feature type="domain" description="HTH cro/C1-type" evidence="2">
    <location>
        <begin position="19"/>
        <end position="92"/>
    </location>
</feature>
<evidence type="ECO:0000313" key="3">
    <source>
        <dbReference type="EMBL" id="MBR7827987.1"/>
    </source>
</evidence>
<evidence type="ECO:0000259" key="2">
    <source>
        <dbReference type="SMART" id="SM00530"/>
    </source>
</evidence>
<dbReference type="EMBL" id="JAGSOH010000046">
    <property type="protein sequence ID" value="MBR7827987.1"/>
    <property type="molecule type" value="Genomic_DNA"/>
</dbReference>
<dbReference type="RefSeq" id="WP_212519126.1">
    <property type="nucleotide sequence ID" value="NZ_JAGSOH010000046.1"/>
</dbReference>
<dbReference type="SMART" id="SM00530">
    <property type="entry name" value="HTH_XRE"/>
    <property type="match status" value="1"/>
</dbReference>
<dbReference type="Gene3D" id="3.30.450.180">
    <property type="match status" value="1"/>
</dbReference>